<dbReference type="CDD" id="cd05013">
    <property type="entry name" value="SIS_RpiR"/>
    <property type="match status" value="1"/>
</dbReference>
<dbReference type="EMBL" id="DXEU01000057">
    <property type="protein sequence ID" value="HIX51817.1"/>
    <property type="molecule type" value="Genomic_DNA"/>
</dbReference>
<dbReference type="SUPFAM" id="SSF53697">
    <property type="entry name" value="SIS domain"/>
    <property type="match status" value="1"/>
</dbReference>
<dbReference type="AlphaFoldDB" id="A0A9D2AVH9"/>
<dbReference type="Gene3D" id="3.40.50.10490">
    <property type="entry name" value="Glucose-6-phosphate isomerase like protein, domain 1"/>
    <property type="match status" value="1"/>
</dbReference>
<accession>A0A9D2AVH9</accession>
<keyword evidence="1" id="KW-0805">Transcription regulation</keyword>
<evidence type="ECO:0000313" key="6">
    <source>
        <dbReference type="Proteomes" id="UP000886780"/>
    </source>
</evidence>
<dbReference type="InterPro" id="IPR046348">
    <property type="entry name" value="SIS_dom_sf"/>
</dbReference>
<sequence length="274" mass="31001">MINLPLSDETIQSLSRHELNVLKYVYEHTESVLDLSIRELSERVSYSPATVLRFCKKLGYSGFAEFKYALRAARRESGGQEAAPSPRPGRSSDLMIDLLSSNIQATAGLIQEEQLLRTFRFFDSPMPIYIWSPGGITDTTGEYLERLLLSTGRQSVYRIESARLFSHLINTVGKDSLMVLISTSGTFGNTIRIGKLAQMKGLPILSITPYTSNEIADLSTVSFRFFTDQRENLGAEYTSRLPIFFTIHTIIQCYIRYREERESRREGGSHDSTV</sequence>
<dbReference type="Gene3D" id="1.10.10.10">
    <property type="entry name" value="Winged helix-like DNA-binding domain superfamily/Winged helix DNA-binding domain"/>
    <property type="match status" value="1"/>
</dbReference>
<evidence type="ECO:0000256" key="3">
    <source>
        <dbReference type="ARBA" id="ARBA00023163"/>
    </source>
</evidence>
<dbReference type="InterPro" id="IPR000281">
    <property type="entry name" value="HTH_RpiR"/>
</dbReference>
<reference evidence="5" key="1">
    <citation type="journal article" date="2021" name="PeerJ">
        <title>Extensive microbial diversity within the chicken gut microbiome revealed by metagenomics and culture.</title>
        <authorList>
            <person name="Gilroy R."/>
            <person name="Ravi A."/>
            <person name="Getino M."/>
            <person name="Pursley I."/>
            <person name="Horton D.L."/>
            <person name="Alikhan N.F."/>
            <person name="Baker D."/>
            <person name="Gharbi K."/>
            <person name="Hall N."/>
            <person name="Watson M."/>
            <person name="Adriaenssens E.M."/>
            <person name="Foster-Nyarko E."/>
            <person name="Jarju S."/>
            <person name="Secka A."/>
            <person name="Antonio M."/>
            <person name="Oren A."/>
            <person name="Chaudhuri R.R."/>
            <person name="La Ragione R."/>
            <person name="Hildebrand F."/>
            <person name="Pallen M.J."/>
        </authorList>
    </citation>
    <scope>NUCLEOTIDE SEQUENCE</scope>
    <source>
        <strain evidence="5">ChiGjej4B4-12881</strain>
    </source>
</reference>
<dbReference type="GO" id="GO:1901135">
    <property type="term" value="P:carbohydrate derivative metabolic process"/>
    <property type="evidence" value="ECO:0007669"/>
    <property type="project" value="InterPro"/>
</dbReference>
<dbReference type="Proteomes" id="UP000886780">
    <property type="component" value="Unassembled WGS sequence"/>
</dbReference>
<dbReference type="InterPro" id="IPR009057">
    <property type="entry name" value="Homeodomain-like_sf"/>
</dbReference>
<proteinExistence type="predicted"/>
<dbReference type="GO" id="GO:0003677">
    <property type="term" value="F:DNA binding"/>
    <property type="evidence" value="ECO:0007669"/>
    <property type="project" value="UniProtKB-KW"/>
</dbReference>
<protein>
    <submittedName>
        <fullName evidence="5">MurR/RpiR family transcriptional regulator</fullName>
    </submittedName>
</protein>
<evidence type="ECO:0000256" key="2">
    <source>
        <dbReference type="ARBA" id="ARBA00023125"/>
    </source>
</evidence>
<keyword evidence="2" id="KW-0238">DNA-binding</keyword>
<dbReference type="PROSITE" id="PS51071">
    <property type="entry name" value="HTH_RPIR"/>
    <property type="match status" value="1"/>
</dbReference>
<dbReference type="Pfam" id="PF01380">
    <property type="entry name" value="SIS"/>
    <property type="match status" value="1"/>
</dbReference>
<dbReference type="GO" id="GO:0003700">
    <property type="term" value="F:DNA-binding transcription factor activity"/>
    <property type="evidence" value="ECO:0007669"/>
    <property type="project" value="InterPro"/>
</dbReference>
<evidence type="ECO:0000256" key="1">
    <source>
        <dbReference type="ARBA" id="ARBA00023015"/>
    </source>
</evidence>
<evidence type="ECO:0000313" key="5">
    <source>
        <dbReference type="EMBL" id="HIX51817.1"/>
    </source>
</evidence>
<feature type="domain" description="HTH rpiR-type" evidence="4">
    <location>
        <begin position="1"/>
        <end position="77"/>
    </location>
</feature>
<dbReference type="PANTHER" id="PTHR30514:SF21">
    <property type="entry name" value="RPIR-FAMILY TRANSCRIPTIONAL REGULATOR"/>
    <property type="match status" value="1"/>
</dbReference>
<keyword evidence="3" id="KW-0804">Transcription</keyword>
<reference evidence="5" key="2">
    <citation type="submission" date="2021-04" db="EMBL/GenBank/DDBJ databases">
        <authorList>
            <person name="Gilroy R."/>
        </authorList>
    </citation>
    <scope>NUCLEOTIDE SEQUENCE</scope>
    <source>
        <strain evidence="5">ChiGjej4B4-12881</strain>
    </source>
</reference>
<dbReference type="InterPro" id="IPR035472">
    <property type="entry name" value="RpiR-like_SIS"/>
</dbReference>
<name>A0A9D2AVH9_9FIRM</name>
<dbReference type="InterPro" id="IPR036388">
    <property type="entry name" value="WH-like_DNA-bd_sf"/>
</dbReference>
<dbReference type="InterPro" id="IPR047640">
    <property type="entry name" value="RpiR-like"/>
</dbReference>
<dbReference type="Pfam" id="PF01418">
    <property type="entry name" value="HTH_6"/>
    <property type="match status" value="1"/>
</dbReference>
<evidence type="ECO:0000259" key="4">
    <source>
        <dbReference type="PROSITE" id="PS51071"/>
    </source>
</evidence>
<dbReference type="InterPro" id="IPR001347">
    <property type="entry name" value="SIS_dom"/>
</dbReference>
<dbReference type="PANTHER" id="PTHR30514">
    <property type="entry name" value="GLUCOKINASE"/>
    <property type="match status" value="1"/>
</dbReference>
<organism evidence="5 6">
    <name type="scientific">Candidatus Lachnoclostridium stercoripullorum</name>
    <dbReference type="NCBI Taxonomy" id="2838635"/>
    <lineage>
        <taxon>Bacteria</taxon>
        <taxon>Bacillati</taxon>
        <taxon>Bacillota</taxon>
        <taxon>Clostridia</taxon>
        <taxon>Lachnospirales</taxon>
        <taxon>Lachnospiraceae</taxon>
    </lineage>
</organism>
<dbReference type="GO" id="GO:0097367">
    <property type="term" value="F:carbohydrate derivative binding"/>
    <property type="evidence" value="ECO:0007669"/>
    <property type="project" value="InterPro"/>
</dbReference>
<comment type="caution">
    <text evidence="5">The sequence shown here is derived from an EMBL/GenBank/DDBJ whole genome shotgun (WGS) entry which is preliminary data.</text>
</comment>
<dbReference type="SUPFAM" id="SSF46689">
    <property type="entry name" value="Homeodomain-like"/>
    <property type="match status" value="1"/>
</dbReference>
<gene>
    <name evidence="5" type="ORF">IAA28_03295</name>
</gene>